<accession>A0A5E4LSM6</accession>
<keyword evidence="1" id="KW-0472">Membrane</keyword>
<reference evidence="2 3" key="1">
    <citation type="submission" date="2019-08" db="EMBL/GenBank/DDBJ databases">
        <authorList>
            <person name="Vazquez-Campos X."/>
        </authorList>
    </citation>
    <scope>NUCLEOTIDE SEQUENCE [LARGE SCALE GENOMIC DNA]</scope>
    <source>
        <strain evidence="2">LFW-283_2</strain>
    </source>
</reference>
<evidence type="ECO:0000256" key="1">
    <source>
        <dbReference type="SAM" id="Phobius"/>
    </source>
</evidence>
<evidence type="ECO:0000313" key="2">
    <source>
        <dbReference type="EMBL" id="VVC04601.1"/>
    </source>
</evidence>
<gene>
    <name evidence="2" type="ORF">LFW2832_01067</name>
</gene>
<organism evidence="2 3">
    <name type="scientific">Candidatus Bilamarchaeum dharawalense</name>
    <dbReference type="NCBI Taxonomy" id="2885759"/>
    <lineage>
        <taxon>Archaea</taxon>
        <taxon>Candidatus Micrarchaeota</taxon>
        <taxon>Candidatus Micrarchaeia</taxon>
        <taxon>Candidatus Anstonellales</taxon>
        <taxon>Candidatus Bilamarchaeaceae</taxon>
        <taxon>Candidatus Bilamarchaeum</taxon>
    </lineage>
</organism>
<comment type="caution">
    <text evidence="2">The sequence shown here is derived from an EMBL/GenBank/DDBJ whole genome shotgun (WGS) entry which is preliminary data.</text>
</comment>
<name>A0A5E4LSM6_9ARCH</name>
<sequence>MTRITRVEEKKNAAEHTRHPAIKFAAVAALFGATLVASPGQFINFGAPIPLAFTI</sequence>
<protein>
    <submittedName>
        <fullName evidence="2">Uncharacterized protein</fullName>
    </submittedName>
</protein>
<proteinExistence type="predicted"/>
<dbReference type="AlphaFoldDB" id="A0A5E4LSM6"/>
<evidence type="ECO:0000313" key="3">
    <source>
        <dbReference type="Proteomes" id="UP000789941"/>
    </source>
</evidence>
<dbReference type="Proteomes" id="UP000789941">
    <property type="component" value="Unassembled WGS sequence"/>
</dbReference>
<keyword evidence="1" id="KW-1133">Transmembrane helix</keyword>
<feature type="transmembrane region" description="Helical" evidence="1">
    <location>
        <begin position="21"/>
        <end position="43"/>
    </location>
</feature>
<dbReference type="EMBL" id="CABMJJ010000009">
    <property type="protein sequence ID" value="VVC04601.1"/>
    <property type="molecule type" value="Genomic_DNA"/>
</dbReference>
<keyword evidence="1" id="KW-0812">Transmembrane</keyword>